<keyword evidence="10" id="KW-1185">Reference proteome</keyword>
<dbReference type="PANTHER" id="PTHR43005">
    <property type="entry name" value="BLR7065 PROTEIN"/>
    <property type="match status" value="1"/>
</dbReference>
<evidence type="ECO:0000256" key="6">
    <source>
        <dbReference type="ARBA" id="ARBA00023136"/>
    </source>
</evidence>
<evidence type="ECO:0000259" key="8">
    <source>
        <dbReference type="PROSITE" id="PS50928"/>
    </source>
</evidence>
<reference evidence="9" key="2">
    <citation type="submission" date="2020-09" db="EMBL/GenBank/DDBJ databases">
        <authorList>
            <person name="Sun Q."/>
            <person name="Kim S."/>
        </authorList>
    </citation>
    <scope>NUCLEOTIDE SEQUENCE</scope>
    <source>
        <strain evidence="9">KCTC 32437</strain>
    </source>
</reference>
<evidence type="ECO:0000256" key="1">
    <source>
        <dbReference type="ARBA" id="ARBA00004651"/>
    </source>
</evidence>
<feature type="transmembrane region" description="Helical" evidence="7">
    <location>
        <begin position="134"/>
        <end position="154"/>
    </location>
</feature>
<feature type="transmembrane region" description="Helical" evidence="7">
    <location>
        <begin position="103"/>
        <end position="128"/>
    </location>
</feature>
<proteinExistence type="inferred from homology"/>
<dbReference type="Proteomes" id="UP000646579">
    <property type="component" value="Unassembled WGS sequence"/>
</dbReference>
<dbReference type="SUPFAM" id="SSF161098">
    <property type="entry name" value="MetI-like"/>
    <property type="match status" value="1"/>
</dbReference>
<dbReference type="GO" id="GO:0005886">
    <property type="term" value="C:plasma membrane"/>
    <property type="evidence" value="ECO:0007669"/>
    <property type="project" value="UniProtKB-SubCell"/>
</dbReference>
<name>A0A918S2S7_9HYPH</name>
<dbReference type="AlphaFoldDB" id="A0A918S2S7"/>
<feature type="transmembrane region" description="Helical" evidence="7">
    <location>
        <begin position="41"/>
        <end position="62"/>
    </location>
</feature>
<keyword evidence="4 7" id="KW-0812">Transmembrane</keyword>
<keyword evidence="6 7" id="KW-0472">Membrane</keyword>
<comment type="caution">
    <text evidence="9">The sequence shown here is derived from an EMBL/GenBank/DDBJ whole genome shotgun (WGS) entry which is preliminary data.</text>
</comment>
<keyword evidence="5 7" id="KW-1133">Transmembrane helix</keyword>
<evidence type="ECO:0000256" key="4">
    <source>
        <dbReference type="ARBA" id="ARBA00022692"/>
    </source>
</evidence>
<feature type="transmembrane region" description="Helical" evidence="7">
    <location>
        <begin position="292"/>
        <end position="315"/>
    </location>
</feature>
<dbReference type="EMBL" id="BMZE01000002">
    <property type="protein sequence ID" value="GHA21583.1"/>
    <property type="molecule type" value="Genomic_DNA"/>
</dbReference>
<dbReference type="Gene3D" id="1.10.3720.10">
    <property type="entry name" value="MetI-like"/>
    <property type="match status" value="1"/>
</dbReference>
<organism evidence="9 10">
    <name type="scientific">Devosia pacifica</name>
    <dbReference type="NCBI Taxonomy" id="1335967"/>
    <lineage>
        <taxon>Bacteria</taxon>
        <taxon>Pseudomonadati</taxon>
        <taxon>Pseudomonadota</taxon>
        <taxon>Alphaproteobacteria</taxon>
        <taxon>Hyphomicrobiales</taxon>
        <taxon>Devosiaceae</taxon>
        <taxon>Devosia</taxon>
    </lineage>
</organism>
<comment type="similarity">
    <text evidence="7">Belongs to the binding-protein-dependent transport system permease family.</text>
</comment>
<keyword evidence="3" id="KW-1003">Cell membrane</keyword>
<comment type="subcellular location">
    <subcellularLocation>
        <location evidence="1 7">Cell membrane</location>
        <topology evidence="1 7">Multi-pass membrane protein</topology>
    </subcellularLocation>
</comment>
<feature type="transmembrane region" description="Helical" evidence="7">
    <location>
        <begin position="187"/>
        <end position="215"/>
    </location>
</feature>
<protein>
    <submittedName>
        <fullName evidence="9">Sugar ABC transporter permease</fullName>
    </submittedName>
</protein>
<evidence type="ECO:0000256" key="5">
    <source>
        <dbReference type="ARBA" id="ARBA00022989"/>
    </source>
</evidence>
<gene>
    <name evidence="9" type="primary">msmF</name>
    <name evidence="9" type="ORF">GCM10007989_16150</name>
</gene>
<evidence type="ECO:0000256" key="3">
    <source>
        <dbReference type="ARBA" id="ARBA00022475"/>
    </source>
</evidence>
<dbReference type="CDD" id="cd06261">
    <property type="entry name" value="TM_PBP2"/>
    <property type="match status" value="1"/>
</dbReference>
<dbReference type="PANTHER" id="PTHR43005:SF1">
    <property type="entry name" value="SPERMIDINE_PUTRESCINE TRANSPORT SYSTEM PERMEASE PROTEIN"/>
    <property type="match status" value="1"/>
</dbReference>
<dbReference type="Pfam" id="PF00528">
    <property type="entry name" value="BPD_transp_1"/>
    <property type="match status" value="1"/>
</dbReference>
<accession>A0A918S2S7</accession>
<reference evidence="9" key="1">
    <citation type="journal article" date="2014" name="Int. J. Syst. Evol. Microbiol.">
        <title>Complete genome sequence of Corynebacterium casei LMG S-19264T (=DSM 44701T), isolated from a smear-ripened cheese.</title>
        <authorList>
            <consortium name="US DOE Joint Genome Institute (JGI-PGF)"/>
            <person name="Walter F."/>
            <person name="Albersmeier A."/>
            <person name="Kalinowski J."/>
            <person name="Ruckert C."/>
        </authorList>
    </citation>
    <scope>NUCLEOTIDE SEQUENCE</scope>
    <source>
        <strain evidence="9">KCTC 32437</strain>
    </source>
</reference>
<dbReference type="GO" id="GO:0055085">
    <property type="term" value="P:transmembrane transport"/>
    <property type="evidence" value="ECO:0007669"/>
    <property type="project" value="InterPro"/>
</dbReference>
<dbReference type="PROSITE" id="PS50928">
    <property type="entry name" value="ABC_TM1"/>
    <property type="match status" value="1"/>
</dbReference>
<evidence type="ECO:0000313" key="9">
    <source>
        <dbReference type="EMBL" id="GHA21583.1"/>
    </source>
</evidence>
<feature type="domain" description="ABC transmembrane type-1" evidence="8">
    <location>
        <begin position="99"/>
        <end position="313"/>
    </location>
</feature>
<sequence>MARPAAHSTAAEVNSQAMAGLGGGRRISLAPRGPRLKDVPAAWILITPVIVLFSIAVLYPLVETIRLSFFDIEGLRPAEYVGAGNYVELFFDAGFRNTIVTTLVFTLATTAISVSLGWFLAMLCAFAPGRTLPFRVMIFAAFGVSEAVSGYMWVSIFRPDEGGLLNTIVGVVSPGFSHAWLGDPGTALWAIIIAASWSAVGLPLMLCFASVQAIPKTVLEAAYMDGAKPLSIMRHIMVPLSLPGVRVAIFINLLGALRAFDIIYVLTGGGPVRSTETIGYFMYRESMTQFKLGYGAAATVVLLIAVLIISIPAIIQRTAGAK</sequence>
<evidence type="ECO:0000256" key="7">
    <source>
        <dbReference type="RuleBase" id="RU363032"/>
    </source>
</evidence>
<evidence type="ECO:0000313" key="10">
    <source>
        <dbReference type="Proteomes" id="UP000646579"/>
    </source>
</evidence>
<keyword evidence="2 7" id="KW-0813">Transport</keyword>
<evidence type="ECO:0000256" key="2">
    <source>
        <dbReference type="ARBA" id="ARBA00022448"/>
    </source>
</evidence>
<dbReference type="InterPro" id="IPR035906">
    <property type="entry name" value="MetI-like_sf"/>
</dbReference>
<dbReference type="InterPro" id="IPR000515">
    <property type="entry name" value="MetI-like"/>
</dbReference>